<evidence type="ECO:0000259" key="3">
    <source>
        <dbReference type="Pfam" id="PF05433"/>
    </source>
</evidence>
<dbReference type="eggNOG" id="COG3134">
    <property type="taxonomic scope" value="Bacteria"/>
</dbReference>
<sequence>MKLQTLALAVAAVTVLSACKDKSESAEATPSTPTVAKITMVDTATKEVKTPHQVCVDVAVTQPVQPKDEGKLIGTIGGAAAGAALGNQIGGGSGKVIATAAGTIAGALAGRTIQENVQANDVVTTTQKQCHTEYTTSTKVIGYNVTYEFDGASTTVRMANKPTGNTFPVKDGKVIVPN</sequence>
<comment type="subcellular location">
    <subcellularLocation>
        <location evidence="1">Membrane</location>
    </subcellularLocation>
</comment>
<keyword evidence="2" id="KW-0472">Membrane</keyword>
<reference evidence="4 5" key="1">
    <citation type="submission" date="2013-09" db="EMBL/GenBank/DDBJ databases">
        <title>Whole genome shotgun sequence of Vibrio proteolyticus NBRC 13287.</title>
        <authorList>
            <person name="Isaki S."/>
            <person name="Hosoyama A."/>
            <person name="Numata M."/>
            <person name="Hashimoto M."/>
            <person name="Hosoyama Y."/>
            <person name="Tsuchikane K."/>
            <person name="Noguchi M."/>
            <person name="Hirakata S."/>
            <person name="Ichikawa N."/>
            <person name="Ohji S."/>
            <person name="Yamazoe A."/>
            <person name="Fujita N."/>
        </authorList>
    </citation>
    <scope>NUCLEOTIDE SEQUENCE [LARGE SCALE GENOMIC DNA]</scope>
    <source>
        <strain evidence="4 5">NBRC 13287</strain>
    </source>
</reference>
<evidence type="ECO:0000313" key="4">
    <source>
        <dbReference type="EMBL" id="GAD67399.1"/>
    </source>
</evidence>
<comment type="caution">
    <text evidence="4">The sequence shown here is derived from an EMBL/GenBank/DDBJ whole genome shotgun (WGS) entry which is preliminary data.</text>
</comment>
<dbReference type="EMBL" id="BATJ01000007">
    <property type="protein sequence ID" value="GAD67399.1"/>
    <property type="molecule type" value="Genomic_DNA"/>
</dbReference>
<evidence type="ECO:0000256" key="1">
    <source>
        <dbReference type="ARBA" id="ARBA00004370"/>
    </source>
</evidence>
<dbReference type="Proteomes" id="UP000016570">
    <property type="component" value="Unassembled WGS sequence"/>
</dbReference>
<feature type="domain" description="Glycine zipper 2TM" evidence="3">
    <location>
        <begin position="73"/>
        <end position="114"/>
    </location>
</feature>
<dbReference type="NCBIfam" id="NF008437">
    <property type="entry name" value="PRK11280.1"/>
    <property type="match status" value="1"/>
</dbReference>
<evidence type="ECO:0000313" key="5">
    <source>
        <dbReference type="Proteomes" id="UP000016570"/>
    </source>
</evidence>
<dbReference type="InterPro" id="IPR008816">
    <property type="entry name" value="Gly_zipper_2TM_dom"/>
</dbReference>
<keyword evidence="5" id="KW-1185">Reference proteome</keyword>
<gene>
    <name evidence="4" type="ORF">VPR01S_07_01980</name>
</gene>
<name>U3BCA8_VIBPR</name>
<dbReference type="PANTHER" id="PTHR35603:SF2">
    <property type="entry name" value="OUTER MEMBRANE LIPOPROTEIN"/>
    <property type="match status" value="1"/>
</dbReference>
<protein>
    <recommendedName>
        <fullName evidence="3">Glycine zipper 2TM domain-containing protein</fullName>
    </recommendedName>
</protein>
<dbReference type="AlphaFoldDB" id="U3BCA8"/>
<dbReference type="STRING" id="1219065.VPR01S_07_01980"/>
<proteinExistence type="predicted"/>
<dbReference type="RefSeq" id="WP_021705374.1">
    <property type="nucleotide sequence ID" value="NZ_BATJ01000007.1"/>
</dbReference>
<dbReference type="Pfam" id="PF05433">
    <property type="entry name" value="Rick_17kDa_Anti"/>
    <property type="match status" value="1"/>
</dbReference>
<dbReference type="GO" id="GO:0019867">
    <property type="term" value="C:outer membrane"/>
    <property type="evidence" value="ECO:0007669"/>
    <property type="project" value="InterPro"/>
</dbReference>
<evidence type="ECO:0000256" key="2">
    <source>
        <dbReference type="ARBA" id="ARBA00023136"/>
    </source>
</evidence>
<dbReference type="PROSITE" id="PS51257">
    <property type="entry name" value="PROKAR_LIPOPROTEIN"/>
    <property type="match status" value="1"/>
</dbReference>
<organism evidence="4 5">
    <name type="scientific">Vibrio proteolyticus NBRC 13287</name>
    <dbReference type="NCBI Taxonomy" id="1219065"/>
    <lineage>
        <taxon>Bacteria</taxon>
        <taxon>Pseudomonadati</taxon>
        <taxon>Pseudomonadota</taxon>
        <taxon>Gammaproteobacteria</taxon>
        <taxon>Vibrionales</taxon>
        <taxon>Vibrionaceae</taxon>
        <taxon>Vibrio</taxon>
    </lineage>
</organism>
<dbReference type="PANTHER" id="PTHR35603">
    <property type="match status" value="1"/>
</dbReference>
<dbReference type="InterPro" id="IPR051407">
    <property type="entry name" value="Bact_OM_lipoprot/Surf_antigen"/>
</dbReference>
<accession>U3BCA8</accession>